<feature type="region of interest" description="Disordered" evidence="1">
    <location>
        <begin position="1"/>
        <end position="32"/>
    </location>
</feature>
<dbReference type="InterPro" id="IPR032675">
    <property type="entry name" value="LRR_dom_sf"/>
</dbReference>
<comment type="caution">
    <text evidence="2">The sequence shown here is derived from an EMBL/GenBank/DDBJ whole genome shotgun (WGS) entry which is preliminary data.</text>
</comment>
<dbReference type="Proteomes" id="UP000750711">
    <property type="component" value="Unassembled WGS sequence"/>
</dbReference>
<protein>
    <submittedName>
        <fullName evidence="2">Uncharacterized protein</fullName>
    </submittedName>
</protein>
<dbReference type="AlphaFoldDB" id="A0A9P8LHY8"/>
<keyword evidence="3" id="KW-1185">Reference proteome</keyword>
<reference evidence="2" key="1">
    <citation type="submission" date="2021-03" db="EMBL/GenBank/DDBJ databases">
        <title>Comparative genomics and phylogenomic investigation of the class Geoglossomycetes provide insights into ecological specialization and systematics.</title>
        <authorList>
            <person name="Melie T."/>
            <person name="Pirro S."/>
            <person name="Miller A.N."/>
            <person name="Quandt A."/>
        </authorList>
    </citation>
    <scope>NUCLEOTIDE SEQUENCE</scope>
    <source>
        <strain evidence="2">CAQ_001_2017</strain>
    </source>
</reference>
<name>A0A9P8LHY8_9PEZI</name>
<organism evidence="2 3">
    <name type="scientific">Trichoglossum hirsutum</name>
    <dbReference type="NCBI Taxonomy" id="265104"/>
    <lineage>
        <taxon>Eukaryota</taxon>
        <taxon>Fungi</taxon>
        <taxon>Dikarya</taxon>
        <taxon>Ascomycota</taxon>
        <taxon>Pezizomycotina</taxon>
        <taxon>Geoglossomycetes</taxon>
        <taxon>Geoglossales</taxon>
        <taxon>Geoglossaceae</taxon>
        <taxon>Trichoglossum</taxon>
    </lineage>
</organism>
<sequence>MTRAQKGKKAVVQDRYTRKRKQTTPVELSPEAFQPPQGARCYLTELPMELYALIMHHLLEEPLHVLRKPSDPPIKALSSLARTSSALNRLTVPFLYEDISVRMSPDEPLCVPPSGSGPSKKRSRILAGLGLSQSDSTVSSDSHKLLYSKYNVLQFVKTLRVKASRLSNEERLNSSLADSTRKMRSRRGTSRTDGIHTESVISLNLSMLVERMPKLVQLHSWEIDNFIGPVLQSALSKSSIELIQVAHSQYTECSPIGFLHENHTLVPETAAIPKLDRLQVSCIRRASQLRQIGRLIGFNVTLKQIGLKLHRDFEEDLDEEPEALTLMLHAWMDARKEFLHLPGTIPFCPHHFMLQDLHLSMFPIDEDAEQVLSLVLNHCRLTSLAFRTCCLLSDLSILFSEWRYGKYLRHLIFYTDSVDDHAIDLPSFAEFLSRTGKVNQRLLSLELRGGWKFLNFMEADLEKVKASGVFNSLVKLVWEACVATWCEYCVGQRTKREEMRAFADLAGSCLQLQHLAIPGLFIGGKPTVNGATEHIPPEEDFSHARHAISTLPFLRHLHVQETDQRHPQWAEFPCYISTGTLQMSHVEGSFEDPRFSVKNSPNPSSTGDEVFFGKVSCALARLSMNGKTVDDFPIDHLFFSVTFGLWGESRHLIWVNRIRETKSIAPDKGSEEGEPADKRRKTDQNEVVSLYYRRILETSKHLGGPAWIQ</sequence>
<accession>A0A9P8LHY8</accession>
<proteinExistence type="predicted"/>
<evidence type="ECO:0000313" key="3">
    <source>
        <dbReference type="Proteomes" id="UP000750711"/>
    </source>
</evidence>
<dbReference type="EMBL" id="JAGHQM010000063">
    <property type="protein sequence ID" value="KAH0565754.1"/>
    <property type="molecule type" value="Genomic_DNA"/>
</dbReference>
<dbReference type="Gene3D" id="3.80.10.10">
    <property type="entry name" value="Ribonuclease Inhibitor"/>
    <property type="match status" value="1"/>
</dbReference>
<evidence type="ECO:0000313" key="2">
    <source>
        <dbReference type="EMBL" id="KAH0565754.1"/>
    </source>
</evidence>
<evidence type="ECO:0000256" key="1">
    <source>
        <dbReference type="SAM" id="MobiDB-lite"/>
    </source>
</evidence>
<gene>
    <name evidence="2" type="ORF">GP486_000851</name>
</gene>
<feature type="region of interest" description="Disordered" evidence="1">
    <location>
        <begin position="170"/>
        <end position="192"/>
    </location>
</feature>